<dbReference type="EMBL" id="CAJVPY010015614">
    <property type="protein sequence ID" value="CAG8752754.1"/>
    <property type="molecule type" value="Genomic_DNA"/>
</dbReference>
<gene>
    <name evidence="1" type="ORF">DERYTH_LOCUS17055</name>
</gene>
<comment type="caution">
    <text evidence="1">The sequence shown here is derived from an EMBL/GenBank/DDBJ whole genome shotgun (WGS) entry which is preliminary data.</text>
</comment>
<evidence type="ECO:0000313" key="2">
    <source>
        <dbReference type="Proteomes" id="UP000789405"/>
    </source>
</evidence>
<sequence length="341" mass="41087">MSKKPDNRITKLNFNSYYFDHSQFDALIKNFFTNYDTCIFKEFVYQYEKNHNSNQERDCHIQAFFSLVNQQHLPSVFEKLKTNNALEKWYYDPVKSVKDSILYSICRYSYNDLTDLNRCVWCTLEYCSQRTLARYDSESRPFYYKLEDYKKKQKCFDKVENNPKHVYTFDESRVGKGYLFSLLFPDAYKRKSADGKFLQDFNSSYKEVLINEFKEQIKYLELLNLLDNKDYSVQIKCMRNENFCPKVIEFLANTNIRFIYDFCKDEELKPIAEQKFNNSKLFSVFANRLNYIVEFKKFRIDKQKPSIELFDPQIESSKRKISIDESNYDSDLYSDNSQIET</sequence>
<keyword evidence="2" id="KW-1185">Reference proteome</keyword>
<name>A0A9N9IXN0_9GLOM</name>
<feature type="non-terminal residue" evidence="1">
    <location>
        <position position="341"/>
    </location>
</feature>
<proteinExistence type="predicted"/>
<dbReference type="OrthoDB" id="2439965at2759"/>
<protein>
    <submittedName>
        <fullName evidence="1">18943_t:CDS:1</fullName>
    </submittedName>
</protein>
<dbReference type="AlphaFoldDB" id="A0A9N9IXN0"/>
<organism evidence="1 2">
    <name type="scientific">Dentiscutata erythropus</name>
    <dbReference type="NCBI Taxonomy" id="1348616"/>
    <lineage>
        <taxon>Eukaryota</taxon>
        <taxon>Fungi</taxon>
        <taxon>Fungi incertae sedis</taxon>
        <taxon>Mucoromycota</taxon>
        <taxon>Glomeromycotina</taxon>
        <taxon>Glomeromycetes</taxon>
        <taxon>Diversisporales</taxon>
        <taxon>Gigasporaceae</taxon>
        <taxon>Dentiscutata</taxon>
    </lineage>
</organism>
<reference evidence="1" key="1">
    <citation type="submission" date="2021-06" db="EMBL/GenBank/DDBJ databases">
        <authorList>
            <person name="Kallberg Y."/>
            <person name="Tangrot J."/>
            <person name="Rosling A."/>
        </authorList>
    </citation>
    <scope>NUCLEOTIDE SEQUENCE</scope>
    <source>
        <strain evidence="1">MA453B</strain>
    </source>
</reference>
<evidence type="ECO:0000313" key="1">
    <source>
        <dbReference type="EMBL" id="CAG8752754.1"/>
    </source>
</evidence>
<dbReference type="Proteomes" id="UP000789405">
    <property type="component" value="Unassembled WGS sequence"/>
</dbReference>
<accession>A0A9N9IXN0</accession>